<dbReference type="Pfam" id="PF03372">
    <property type="entry name" value="Exo_endo_phos"/>
    <property type="match status" value="1"/>
</dbReference>
<dbReference type="PROSITE" id="PS50878">
    <property type="entry name" value="RT_POL"/>
    <property type="match status" value="1"/>
</dbReference>
<dbReference type="PANTHER" id="PTHR31635:SF196">
    <property type="entry name" value="REVERSE TRANSCRIPTASE DOMAIN-CONTAINING PROTEIN-RELATED"/>
    <property type="match status" value="1"/>
</dbReference>
<dbReference type="EMBL" id="JBJQOH010000007">
    <property type="protein sequence ID" value="KAL3678562.1"/>
    <property type="molecule type" value="Genomic_DNA"/>
</dbReference>
<dbReference type="Gene3D" id="3.60.10.10">
    <property type="entry name" value="Endonuclease/exonuclease/phosphatase"/>
    <property type="match status" value="1"/>
</dbReference>
<evidence type="ECO:0000313" key="3">
    <source>
        <dbReference type="EMBL" id="KAL3678562.1"/>
    </source>
</evidence>
<feature type="coiled-coil region" evidence="1">
    <location>
        <begin position="310"/>
        <end position="337"/>
    </location>
</feature>
<dbReference type="PANTHER" id="PTHR31635">
    <property type="entry name" value="REVERSE TRANSCRIPTASE DOMAIN-CONTAINING PROTEIN-RELATED"/>
    <property type="match status" value="1"/>
</dbReference>
<keyword evidence="4" id="KW-1185">Reference proteome</keyword>
<dbReference type="Proteomes" id="UP001633002">
    <property type="component" value="Unassembled WGS sequence"/>
</dbReference>
<accession>A0ABD3GK89</accession>
<dbReference type="InterPro" id="IPR036691">
    <property type="entry name" value="Endo/exonu/phosph_ase_sf"/>
</dbReference>
<dbReference type="InterPro" id="IPR005135">
    <property type="entry name" value="Endo/exonuclease/phosphatase"/>
</dbReference>
<protein>
    <recommendedName>
        <fullName evidence="2">Reverse transcriptase domain-containing protein</fullName>
    </recommendedName>
</protein>
<comment type="caution">
    <text evidence="3">The sequence shown here is derived from an EMBL/GenBank/DDBJ whole genome shotgun (WGS) entry which is preliminary data.</text>
</comment>
<feature type="domain" description="Reverse transcriptase" evidence="2">
    <location>
        <begin position="356"/>
        <end position="616"/>
    </location>
</feature>
<gene>
    <name evidence="3" type="ORF">R1sor_021518</name>
</gene>
<evidence type="ECO:0000313" key="4">
    <source>
        <dbReference type="Proteomes" id="UP001633002"/>
    </source>
</evidence>
<evidence type="ECO:0000256" key="1">
    <source>
        <dbReference type="SAM" id="Coils"/>
    </source>
</evidence>
<dbReference type="InterPro" id="IPR000477">
    <property type="entry name" value="RT_dom"/>
</dbReference>
<sequence length="766" mass="87802">MSDGVYRGPTDVRIATWNVGGLRSSPRKYWLRSLIRGVQPHILAVQELRVSASTLQFVRRVAAPTYQCFFSMPDTHRGGVALFLSSSCTVHDTFVDPGGRFVWCVLTLEQETFGVIAVYASNFPNERQVLWRDLKRGLPHRNWVLLGDLNCTEVPSDSSGNSPLLKGSEATSFYALKSAFSFVDVRNVVEEAWGPPYTRFQHTVVGTHWSVLDRIYLSTAGSWIPRIVSIAHHAGFTYSDHLPVILTVQFQESWSDTTTPYHTYFKVDPFLLKDAAVQNHLQQIWADLQQESEWTIQKYLTVWYNQRTYLKQVSQERRQQLSNLKHLEAQLQRLHNDTDLSPEVNTEIHRLTQQVKNLLDWEHHRAFLYSRVKHLREGEASTRYFHSLYRSRLARTRMRMLKLDSGEILEDPAAILDQFTNFYEQLYQGRSAAFIKADFEKAYDRVSPQYILLLLHRLQCGSKFTNLVQGLLTGASATIYLDGQVSRTFAVNRGVRQGCPLAPLLFAISTIPLVNSLMQAARSGRIQALQLPDGTPVVTALYADDTAIFLPLHRHSFQQLQQILQQYCDGTGARLNLHKSEVCILGHITPFPPWLTTFNFKLIPYTNTLRYLGYYFSPSYTSHQPWQHCFSKMLTRLNALYRSSLSFEARFLLTRHELAAIPMYFLPFLALDSRNANSHFQLTLNLLWGASDDYKPKKHLVQADFLAQSLQHGGLGLRKPATMQAAFWAKLLFNFFDDTCIQQWKLLFAATVLPRSTVQGVHRSLL</sequence>
<keyword evidence="1" id="KW-0175">Coiled coil</keyword>
<dbReference type="AlphaFoldDB" id="A0ABD3GK89"/>
<dbReference type="Pfam" id="PF00078">
    <property type="entry name" value="RVT_1"/>
    <property type="match status" value="1"/>
</dbReference>
<proteinExistence type="predicted"/>
<name>A0ABD3GK89_9MARC</name>
<reference evidence="3 4" key="1">
    <citation type="submission" date="2024-09" db="EMBL/GenBank/DDBJ databases">
        <title>Chromosome-scale assembly of Riccia sorocarpa.</title>
        <authorList>
            <person name="Paukszto L."/>
        </authorList>
    </citation>
    <scope>NUCLEOTIDE SEQUENCE [LARGE SCALE GENOMIC DNA]</scope>
    <source>
        <strain evidence="3">LP-2024</strain>
        <tissue evidence="3">Aerial parts of the thallus</tissue>
    </source>
</reference>
<organism evidence="3 4">
    <name type="scientific">Riccia sorocarpa</name>
    <dbReference type="NCBI Taxonomy" id="122646"/>
    <lineage>
        <taxon>Eukaryota</taxon>
        <taxon>Viridiplantae</taxon>
        <taxon>Streptophyta</taxon>
        <taxon>Embryophyta</taxon>
        <taxon>Marchantiophyta</taxon>
        <taxon>Marchantiopsida</taxon>
        <taxon>Marchantiidae</taxon>
        <taxon>Marchantiales</taxon>
        <taxon>Ricciaceae</taxon>
        <taxon>Riccia</taxon>
    </lineage>
</organism>
<dbReference type="SUPFAM" id="SSF56219">
    <property type="entry name" value="DNase I-like"/>
    <property type="match status" value="1"/>
</dbReference>
<evidence type="ECO:0000259" key="2">
    <source>
        <dbReference type="PROSITE" id="PS50878"/>
    </source>
</evidence>